<keyword evidence="1" id="KW-0472">Membrane</keyword>
<accession>A0A9E8HL03</accession>
<sequence length="475" mass="53224">MIKQYKITLLTIIGRLLLLFLTVGGALGYAETSGYVGDSSAMASNVQALIDDDKLAIKVWLDPAEEIIVTQQVNLNIEVSTHRWFVGGTQIGKLEIDDAIVLRRDAFAVNSSRRQQGENWAVQLWTITLYPQRAGDFKVPAIQVTVTVSGEDNQPVKGVIHTDELSFSALEPVAVKDKKGWIATTLFEVDDQFDKNIADLNKGDSVQRTVRFKAENIAAMMLPEFTVNKIDGVGVYPKPAAIEDTVNRGEYLAERTEIVNYVIEQSGEYTLPALTYYWWDLNSQALQAVEIPEQTLSTSGLSEDVAGGRQLTEQMFGDMVKKSFPYIAILVLLLLAIGSIVATVRQRNGRQLGENDGPKALQAKFVKACQQQEYFLAVAYLYKWFDYRTLEAGDSVAMESMRQWLKGLGERELEEQFNRLMDVTYSAASNQSEGMVSDHSTENVNFESLLKQLRVQSATNRSFWRFAKPVDLRLN</sequence>
<dbReference type="PANTHER" id="PTHR40940:SF1">
    <property type="entry name" value="PROTEIN BATD"/>
    <property type="match status" value="1"/>
</dbReference>
<dbReference type="InterPro" id="IPR022233">
    <property type="entry name" value="TRAPPC10/Trs130_C"/>
</dbReference>
<protein>
    <submittedName>
        <fullName evidence="3">BatD family protein</fullName>
    </submittedName>
</protein>
<evidence type="ECO:0000259" key="2">
    <source>
        <dbReference type="Pfam" id="PF12584"/>
    </source>
</evidence>
<dbReference type="Proteomes" id="UP001164472">
    <property type="component" value="Chromosome"/>
</dbReference>
<evidence type="ECO:0000313" key="4">
    <source>
        <dbReference type="Proteomes" id="UP001164472"/>
    </source>
</evidence>
<dbReference type="Pfam" id="PF12584">
    <property type="entry name" value="TRAPPC10"/>
    <property type="match status" value="1"/>
</dbReference>
<evidence type="ECO:0000313" key="3">
    <source>
        <dbReference type="EMBL" id="UZW74628.1"/>
    </source>
</evidence>
<proteinExistence type="predicted"/>
<name>A0A9E8HL03_9ALTE</name>
<dbReference type="AlphaFoldDB" id="A0A9E8HL03"/>
<feature type="domain" description="TRAPPC10/Trs130 C-terminal" evidence="2">
    <location>
        <begin position="71"/>
        <end position="152"/>
    </location>
</feature>
<dbReference type="InterPro" id="IPR025738">
    <property type="entry name" value="BatD"/>
</dbReference>
<reference evidence="3" key="1">
    <citation type="submission" date="2022-07" db="EMBL/GenBank/DDBJ databases">
        <title>Alkalimarinus sp. nov., isolated from gut of a Alitta virens.</title>
        <authorList>
            <person name="Yang A.I."/>
            <person name="Shin N.-R."/>
        </authorList>
    </citation>
    <scope>NUCLEOTIDE SEQUENCE</scope>
    <source>
        <strain evidence="3">FA028</strain>
    </source>
</reference>
<gene>
    <name evidence="3" type="ORF">NNL22_16650</name>
</gene>
<dbReference type="KEGG" id="asem:NNL22_16650"/>
<organism evidence="3 4">
    <name type="scientific">Alkalimarinus sediminis</name>
    <dbReference type="NCBI Taxonomy" id="1632866"/>
    <lineage>
        <taxon>Bacteria</taxon>
        <taxon>Pseudomonadati</taxon>
        <taxon>Pseudomonadota</taxon>
        <taxon>Gammaproteobacteria</taxon>
        <taxon>Alteromonadales</taxon>
        <taxon>Alteromonadaceae</taxon>
        <taxon>Alkalimarinus</taxon>
    </lineage>
</organism>
<keyword evidence="4" id="KW-1185">Reference proteome</keyword>
<feature type="transmembrane region" description="Helical" evidence="1">
    <location>
        <begin position="324"/>
        <end position="344"/>
    </location>
</feature>
<keyword evidence="1" id="KW-1133">Transmembrane helix</keyword>
<dbReference type="PANTHER" id="PTHR40940">
    <property type="entry name" value="PROTEIN BATD-RELATED"/>
    <property type="match status" value="1"/>
</dbReference>
<evidence type="ECO:0000256" key="1">
    <source>
        <dbReference type="SAM" id="Phobius"/>
    </source>
</evidence>
<dbReference type="EMBL" id="CP101527">
    <property type="protein sequence ID" value="UZW74628.1"/>
    <property type="molecule type" value="Genomic_DNA"/>
</dbReference>
<keyword evidence="1" id="KW-0812">Transmembrane</keyword>
<dbReference type="RefSeq" id="WP_251810055.1">
    <property type="nucleotide sequence ID" value="NZ_CP101527.1"/>
</dbReference>